<dbReference type="AlphaFoldDB" id="K9ZBS8"/>
<name>K9ZBS8_ANACC</name>
<dbReference type="EMBL" id="CP003659">
    <property type="protein sequence ID" value="AFZ55820.1"/>
    <property type="molecule type" value="Genomic_DNA"/>
</dbReference>
<dbReference type="KEGG" id="acy:Anacy_0213"/>
<evidence type="ECO:0000313" key="1">
    <source>
        <dbReference type="EMBL" id="AFZ55820.1"/>
    </source>
</evidence>
<organism evidence="1 2">
    <name type="scientific">Anabaena cylindrica (strain ATCC 27899 / PCC 7122)</name>
    <dbReference type="NCBI Taxonomy" id="272123"/>
    <lineage>
        <taxon>Bacteria</taxon>
        <taxon>Bacillati</taxon>
        <taxon>Cyanobacteriota</taxon>
        <taxon>Cyanophyceae</taxon>
        <taxon>Nostocales</taxon>
        <taxon>Nostocaceae</taxon>
        <taxon>Anabaena</taxon>
    </lineage>
</organism>
<sequence length="47" mass="5301">MVMVQTPIKPLTLDEFIKLPATKPASEFINGEIIQKPMPQGKNIFFV</sequence>
<evidence type="ECO:0008006" key="3">
    <source>
        <dbReference type="Google" id="ProtNLM"/>
    </source>
</evidence>
<dbReference type="InterPro" id="IPR011335">
    <property type="entry name" value="Restrct_endonuc-II-like"/>
</dbReference>
<proteinExistence type="predicted"/>
<evidence type="ECO:0000313" key="2">
    <source>
        <dbReference type="Proteomes" id="UP000010474"/>
    </source>
</evidence>
<dbReference type="Proteomes" id="UP000010474">
    <property type="component" value="Chromosome"/>
</dbReference>
<dbReference type="InterPro" id="IPR012296">
    <property type="entry name" value="Nuclease_put_TT1808"/>
</dbReference>
<dbReference type="Gene3D" id="3.90.1570.10">
    <property type="entry name" value="tt1808, chain A"/>
    <property type="match status" value="1"/>
</dbReference>
<dbReference type="PATRIC" id="fig|272123.3.peg.231"/>
<reference evidence="2" key="1">
    <citation type="journal article" date="2013" name="Proc. Natl. Acad. Sci. U.S.A.">
        <title>Improving the coverage of the cyanobacterial phylum using diversity-driven genome sequencing.</title>
        <authorList>
            <person name="Shih P.M."/>
            <person name="Wu D."/>
            <person name="Latifi A."/>
            <person name="Axen S.D."/>
            <person name="Fewer D.P."/>
            <person name="Talla E."/>
            <person name="Calteau A."/>
            <person name="Cai F."/>
            <person name="Tandeau de Marsac N."/>
            <person name="Rippka R."/>
            <person name="Herdman M."/>
            <person name="Sivonen K."/>
            <person name="Coursin T."/>
            <person name="Laurent T."/>
            <person name="Goodwin L."/>
            <person name="Nolan M."/>
            <person name="Davenport K.W."/>
            <person name="Han C.S."/>
            <person name="Rubin E.M."/>
            <person name="Eisen J.A."/>
            <person name="Woyke T."/>
            <person name="Gugger M."/>
            <person name="Kerfeld C.A."/>
        </authorList>
    </citation>
    <scope>NUCLEOTIDE SEQUENCE [LARGE SCALE GENOMIC DNA]</scope>
    <source>
        <strain evidence="2">ATCC 27899 / PCC 7122</strain>
    </source>
</reference>
<protein>
    <recommendedName>
        <fullName evidence="3">Restriction endonuclease domain-containing protein</fullName>
    </recommendedName>
</protein>
<accession>K9ZBS8</accession>
<dbReference type="STRING" id="272123.Anacy_0213"/>
<gene>
    <name evidence="1" type="ordered locus">Anacy_0213</name>
</gene>
<dbReference type="SUPFAM" id="SSF52980">
    <property type="entry name" value="Restriction endonuclease-like"/>
    <property type="match status" value="1"/>
</dbReference>
<dbReference type="eggNOG" id="COG4636">
    <property type="taxonomic scope" value="Bacteria"/>
</dbReference>
<dbReference type="HOGENOM" id="CLU_3232512_0_0_3"/>
<keyword evidence="2" id="KW-1185">Reference proteome</keyword>